<dbReference type="PANTHER" id="PTHR11849:SF190">
    <property type="entry name" value="ETS-DOMAIN PROTEIN"/>
    <property type="match status" value="1"/>
</dbReference>
<dbReference type="InterPro" id="IPR046328">
    <property type="entry name" value="ETS_fam"/>
</dbReference>
<dbReference type="OrthoDB" id="5975550at2759"/>
<dbReference type="PRINTS" id="PR00454">
    <property type="entry name" value="ETSDOMAIN"/>
</dbReference>
<dbReference type="SMART" id="SM00413">
    <property type="entry name" value="ETS"/>
    <property type="match status" value="1"/>
</dbReference>
<keyword evidence="2 3" id="KW-0238">DNA-binding</keyword>
<evidence type="ECO:0000313" key="5">
    <source>
        <dbReference type="Proteomes" id="UP000504618"/>
    </source>
</evidence>
<dbReference type="Gene3D" id="1.10.10.10">
    <property type="entry name" value="Winged helix-like DNA-binding domain superfamily/Winged helix DNA-binding domain"/>
    <property type="match status" value="1"/>
</dbReference>
<dbReference type="InterPro" id="IPR036388">
    <property type="entry name" value="WH-like_DNA-bd_sf"/>
</dbReference>
<name>A0A6J1QM15_9HYME</name>
<proteinExistence type="inferred from homology"/>
<protein>
    <submittedName>
        <fullName evidence="6">ETS-related transcription factor Elf-5-like isoform X1</fullName>
    </submittedName>
</protein>
<comment type="similarity">
    <text evidence="1 3">Belongs to the ETS family.</text>
</comment>
<dbReference type="SUPFAM" id="SSF47769">
    <property type="entry name" value="SAM/Pointed domain"/>
    <property type="match status" value="1"/>
</dbReference>
<comment type="subcellular location">
    <subcellularLocation>
        <location evidence="3">Nucleus</location>
    </subcellularLocation>
</comment>
<dbReference type="PROSITE" id="PS50061">
    <property type="entry name" value="ETS_DOMAIN_3"/>
    <property type="match status" value="1"/>
</dbReference>
<keyword evidence="3" id="KW-0539">Nucleus</keyword>
<evidence type="ECO:0000256" key="1">
    <source>
        <dbReference type="ARBA" id="ARBA00005562"/>
    </source>
</evidence>
<dbReference type="InterPro" id="IPR036390">
    <property type="entry name" value="WH_DNA-bd_sf"/>
</dbReference>
<dbReference type="FunFam" id="1.10.10.10:FF:001336">
    <property type="entry name" value="Epithelium specific ets factor 3, ese3, putative"/>
    <property type="match status" value="1"/>
</dbReference>
<evidence type="ECO:0000259" key="4">
    <source>
        <dbReference type="PROSITE" id="PS50061"/>
    </source>
</evidence>
<dbReference type="PANTHER" id="PTHR11849">
    <property type="entry name" value="ETS"/>
    <property type="match status" value="1"/>
</dbReference>
<dbReference type="GeneID" id="112460891"/>
<dbReference type="Gene3D" id="1.10.150.50">
    <property type="entry name" value="Transcription Factor, Ets-1"/>
    <property type="match status" value="1"/>
</dbReference>
<dbReference type="GO" id="GO:0043565">
    <property type="term" value="F:sequence-specific DNA binding"/>
    <property type="evidence" value="ECO:0007669"/>
    <property type="project" value="InterPro"/>
</dbReference>
<dbReference type="GO" id="GO:0005634">
    <property type="term" value="C:nucleus"/>
    <property type="evidence" value="ECO:0007669"/>
    <property type="project" value="UniProtKB-SubCell"/>
</dbReference>
<dbReference type="Pfam" id="PF00178">
    <property type="entry name" value="Ets"/>
    <property type="match status" value="1"/>
</dbReference>
<feature type="domain" description="ETS" evidence="4">
    <location>
        <begin position="277"/>
        <end position="359"/>
    </location>
</feature>
<evidence type="ECO:0000256" key="3">
    <source>
        <dbReference type="RuleBase" id="RU004019"/>
    </source>
</evidence>
<dbReference type="GO" id="GO:0000981">
    <property type="term" value="F:DNA-binding transcription factor activity, RNA polymerase II-specific"/>
    <property type="evidence" value="ECO:0007669"/>
    <property type="project" value="TreeGrafter"/>
</dbReference>
<reference evidence="6" key="1">
    <citation type="submission" date="2025-08" db="UniProtKB">
        <authorList>
            <consortium name="RefSeq"/>
        </authorList>
    </citation>
    <scope>IDENTIFICATION</scope>
    <source>
        <tissue evidence="6">Whole body</tissue>
    </source>
</reference>
<dbReference type="Proteomes" id="UP000504618">
    <property type="component" value="Unplaced"/>
</dbReference>
<sequence length="374" mass="43231">MSGTSPPQKTSVFLEAEPTAFSLASCEIYIKMIHSAYVRTTTTTRIHLGFVLTTGVIIRRRKQRVLSWISFLQADRLYSQAGYFQLIMYPSFINLHEDENDHHLLLDMDSFDQVVKQSNFLASRGCEPVKKKCSLGDESEQEIDGTGWSDKPIRSWCQEETINWLMSAASYLGQPYSSIQHSLAVPGKEIIAFTRQDFINQDPVYGNRLYDLLHSQRISNLLPTFDTIQLQSEDEYARVNSSNISDAESDNSIEIATKRLPGRPRVLKTKKNPASQGKLWEFIRDLLRNRETCPSLICWEDYSQAKFRFVKSDEVAKRWGSRKGNTKMTYEKLSRAMRYYYKSKIFLPVLGRRLVYQFGPNAKGWQTDNPNFRH</sequence>
<evidence type="ECO:0000256" key="2">
    <source>
        <dbReference type="ARBA" id="ARBA00023125"/>
    </source>
</evidence>
<gene>
    <name evidence="6" type="primary">LOC112460891</name>
</gene>
<keyword evidence="5" id="KW-1185">Reference proteome</keyword>
<dbReference type="RefSeq" id="XP_024881585.1">
    <property type="nucleotide sequence ID" value="XM_025025817.1"/>
</dbReference>
<dbReference type="SUPFAM" id="SSF46785">
    <property type="entry name" value="Winged helix' DNA-binding domain"/>
    <property type="match status" value="1"/>
</dbReference>
<dbReference type="InterPro" id="IPR013761">
    <property type="entry name" value="SAM/pointed_sf"/>
</dbReference>
<organism evidence="5 6">
    <name type="scientific">Temnothorax curvispinosus</name>
    <dbReference type="NCBI Taxonomy" id="300111"/>
    <lineage>
        <taxon>Eukaryota</taxon>
        <taxon>Metazoa</taxon>
        <taxon>Ecdysozoa</taxon>
        <taxon>Arthropoda</taxon>
        <taxon>Hexapoda</taxon>
        <taxon>Insecta</taxon>
        <taxon>Pterygota</taxon>
        <taxon>Neoptera</taxon>
        <taxon>Endopterygota</taxon>
        <taxon>Hymenoptera</taxon>
        <taxon>Apocrita</taxon>
        <taxon>Aculeata</taxon>
        <taxon>Formicoidea</taxon>
        <taxon>Formicidae</taxon>
        <taxon>Myrmicinae</taxon>
        <taxon>Temnothorax</taxon>
    </lineage>
</organism>
<dbReference type="GO" id="GO:0030154">
    <property type="term" value="P:cell differentiation"/>
    <property type="evidence" value="ECO:0007669"/>
    <property type="project" value="TreeGrafter"/>
</dbReference>
<accession>A0A6J1QM15</accession>
<evidence type="ECO:0000313" key="6">
    <source>
        <dbReference type="RefSeq" id="XP_024881585.1"/>
    </source>
</evidence>
<dbReference type="InterPro" id="IPR000418">
    <property type="entry name" value="Ets_dom"/>
</dbReference>
<dbReference type="AlphaFoldDB" id="A0A6J1QM15"/>